<dbReference type="Pfam" id="PF01938">
    <property type="entry name" value="TRAM"/>
    <property type="match status" value="1"/>
</dbReference>
<proteinExistence type="inferred from homology"/>
<dbReference type="PANTHER" id="PTHR11061">
    <property type="entry name" value="RNA M5U METHYLTRANSFERASE"/>
    <property type="match status" value="1"/>
</dbReference>
<sequence>MFPDFLKPAPNNSWHLSYFCGMARKNRNLEFKEVKVIDAGAKGKSIAKAPDGKVIFIGNAVPGDVVDVQTTKRKKAFYEGTATRFHEYSDKRVEPPCIHFSVCGGCKWQFMDYKHQLYYKEKEVVNNLTRLGKVELPEVTPILGSQAIYFYRNKMEFSFSDSRWLTQEEISSGRDIEDRNALGFHIPGMWDKILDIKECHLQQAPSNGIRNSVKQFAIANDIPFFNTRDQRGMLRTLMIRTSSTGEIMVLIQFFEENREKRELLLNFIAEEFPEITSLQYVINPKGNDTIYDQEVICYKGKDHIFEEMEGLKFKINAKSFYQTNSEQAYNLYKITRDFAGLTGSELVYDLYTGTGTIAQFVAAKAKKVIGVEAVPEAIEDAKENARNNNITNTEFYVGDMKKVFTAEFIKQHGHPDVIITDPPRDGMHKDVVAQIIGILPQRIVYVSCNSATQARDLALLDEHYKVTRTQAVDMFPQTFHVENVVCLERRI</sequence>
<dbReference type="EMBL" id="OCMF01000002">
    <property type="protein sequence ID" value="SOC80033.1"/>
    <property type="molecule type" value="Genomic_DNA"/>
</dbReference>
<accession>A0A285X3V9</accession>
<dbReference type="Gene3D" id="2.40.50.140">
    <property type="entry name" value="Nucleic acid-binding proteins"/>
    <property type="match status" value="1"/>
</dbReference>
<feature type="active site" evidence="5">
    <location>
        <position position="448"/>
    </location>
</feature>
<dbReference type="InterPro" id="IPR012340">
    <property type="entry name" value="NA-bd_OB-fold"/>
</dbReference>
<evidence type="ECO:0000313" key="8">
    <source>
        <dbReference type="Proteomes" id="UP000219193"/>
    </source>
</evidence>
<evidence type="ECO:0000256" key="1">
    <source>
        <dbReference type="ARBA" id="ARBA00022603"/>
    </source>
</evidence>
<evidence type="ECO:0000256" key="5">
    <source>
        <dbReference type="PROSITE-ProRule" id="PRU10015"/>
    </source>
</evidence>
<feature type="domain" description="TRAM" evidence="6">
    <location>
        <begin position="25"/>
        <end position="84"/>
    </location>
</feature>
<dbReference type="PROSITE" id="PS01230">
    <property type="entry name" value="TRMA_1"/>
    <property type="match status" value="1"/>
</dbReference>
<keyword evidence="1 4" id="KW-0489">Methyltransferase</keyword>
<dbReference type="InterPro" id="IPR030391">
    <property type="entry name" value="MeTrfase_TrmA_CS"/>
</dbReference>
<dbReference type="InterPro" id="IPR010280">
    <property type="entry name" value="U5_MeTrfase_fam"/>
</dbReference>
<keyword evidence="2 4" id="KW-0808">Transferase</keyword>
<dbReference type="PROSITE" id="PS50926">
    <property type="entry name" value="TRAM"/>
    <property type="match status" value="1"/>
</dbReference>
<dbReference type="FunFam" id="3.40.50.150:FF:000009">
    <property type="entry name" value="23S rRNA (Uracil(1939)-C(5))-methyltransferase RlmD"/>
    <property type="match status" value="1"/>
</dbReference>
<evidence type="ECO:0000256" key="3">
    <source>
        <dbReference type="ARBA" id="ARBA00022691"/>
    </source>
</evidence>
<dbReference type="AlphaFoldDB" id="A0A285X3V9"/>
<dbReference type="Proteomes" id="UP000219193">
    <property type="component" value="Unassembled WGS sequence"/>
</dbReference>
<name>A0A285X3V9_9FLAO</name>
<dbReference type="CDD" id="cd02440">
    <property type="entry name" value="AdoMet_MTases"/>
    <property type="match status" value="1"/>
</dbReference>
<dbReference type="InterPro" id="IPR029063">
    <property type="entry name" value="SAM-dependent_MTases_sf"/>
</dbReference>
<keyword evidence="8" id="KW-1185">Reference proteome</keyword>
<dbReference type="Gene3D" id="3.40.50.150">
    <property type="entry name" value="Vaccinia Virus protein VP39"/>
    <property type="match status" value="1"/>
</dbReference>
<dbReference type="Gene3D" id="2.40.50.1070">
    <property type="match status" value="1"/>
</dbReference>
<feature type="binding site" evidence="4">
    <location>
        <position position="351"/>
    </location>
    <ligand>
        <name>S-adenosyl-L-methionine</name>
        <dbReference type="ChEBI" id="CHEBI:59789"/>
    </ligand>
</feature>
<protein>
    <submittedName>
        <fullName evidence="7">23S rRNA m(5)U-1939 methyltransferase</fullName>
    </submittedName>
</protein>
<dbReference type="SUPFAM" id="SSF50249">
    <property type="entry name" value="Nucleic acid-binding proteins"/>
    <property type="match status" value="1"/>
</dbReference>
<comment type="similarity">
    <text evidence="4">Belongs to the class I-like SAM-binding methyltransferase superfamily. RNA M5U methyltransferase family.</text>
</comment>
<evidence type="ECO:0000313" key="7">
    <source>
        <dbReference type="EMBL" id="SOC80033.1"/>
    </source>
</evidence>
<organism evidence="7 8">
    <name type="scientific">Salinimicrobium sediminis</name>
    <dbReference type="NCBI Taxonomy" id="1343891"/>
    <lineage>
        <taxon>Bacteria</taxon>
        <taxon>Pseudomonadati</taxon>
        <taxon>Bacteroidota</taxon>
        <taxon>Flavobacteriia</taxon>
        <taxon>Flavobacteriales</taxon>
        <taxon>Flavobacteriaceae</taxon>
        <taxon>Salinimicrobium</taxon>
    </lineage>
</organism>
<keyword evidence="3 4" id="KW-0949">S-adenosyl-L-methionine</keyword>
<feature type="active site" description="Nucleophile" evidence="4">
    <location>
        <position position="448"/>
    </location>
</feature>
<feature type="binding site" evidence="4">
    <location>
        <position position="421"/>
    </location>
    <ligand>
        <name>S-adenosyl-L-methionine</name>
        <dbReference type="ChEBI" id="CHEBI:59789"/>
    </ligand>
</feature>
<feature type="binding site" evidence="4">
    <location>
        <position position="322"/>
    </location>
    <ligand>
        <name>S-adenosyl-L-methionine</name>
        <dbReference type="ChEBI" id="CHEBI:59789"/>
    </ligand>
</feature>
<gene>
    <name evidence="7" type="ORF">SAMN06296241_1576</name>
</gene>
<evidence type="ECO:0000256" key="2">
    <source>
        <dbReference type="ARBA" id="ARBA00022679"/>
    </source>
</evidence>
<dbReference type="Pfam" id="PF05958">
    <property type="entry name" value="tRNA_U5-meth_tr"/>
    <property type="match status" value="1"/>
</dbReference>
<dbReference type="NCBIfam" id="TIGR00479">
    <property type="entry name" value="rumA"/>
    <property type="match status" value="1"/>
</dbReference>
<reference evidence="8" key="1">
    <citation type="submission" date="2017-09" db="EMBL/GenBank/DDBJ databases">
        <authorList>
            <person name="Varghese N."/>
            <person name="Submissions S."/>
        </authorList>
    </citation>
    <scope>NUCLEOTIDE SEQUENCE [LARGE SCALE GENOMIC DNA]</scope>
    <source>
        <strain evidence="8">CGMCC 1.12641</strain>
    </source>
</reference>
<evidence type="ECO:0000256" key="4">
    <source>
        <dbReference type="PROSITE-ProRule" id="PRU01024"/>
    </source>
</evidence>
<evidence type="ECO:0000259" key="6">
    <source>
        <dbReference type="PROSITE" id="PS50926"/>
    </source>
</evidence>
<dbReference type="InterPro" id="IPR030390">
    <property type="entry name" value="MeTrfase_TrmA_AS"/>
</dbReference>
<dbReference type="PANTHER" id="PTHR11061:SF30">
    <property type="entry name" value="TRNA (URACIL(54)-C(5))-METHYLTRANSFERASE"/>
    <property type="match status" value="1"/>
</dbReference>
<feature type="binding site" evidence="4">
    <location>
        <position position="372"/>
    </location>
    <ligand>
        <name>S-adenosyl-L-methionine</name>
        <dbReference type="ChEBI" id="CHEBI:59789"/>
    </ligand>
</feature>
<dbReference type="PROSITE" id="PS51687">
    <property type="entry name" value="SAM_MT_RNA_M5U"/>
    <property type="match status" value="1"/>
</dbReference>
<dbReference type="GO" id="GO:0070041">
    <property type="term" value="F:rRNA (uridine-C5-)-methyltransferase activity"/>
    <property type="evidence" value="ECO:0007669"/>
    <property type="project" value="TreeGrafter"/>
</dbReference>
<dbReference type="GO" id="GO:0070475">
    <property type="term" value="P:rRNA base methylation"/>
    <property type="evidence" value="ECO:0007669"/>
    <property type="project" value="TreeGrafter"/>
</dbReference>
<dbReference type="SUPFAM" id="SSF53335">
    <property type="entry name" value="S-adenosyl-L-methionine-dependent methyltransferases"/>
    <property type="match status" value="1"/>
</dbReference>
<dbReference type="InterPro" id="IPR002792">
    <property type="entry name" value="TRAM_dom"/>
</dbReference>
<dbReference type="PROSITE" id="PS01231">
    <property type="entry name" value="TRMA_2"/>
    <property type="match status" value="1"/>
</dbReference>